<evidence type="ECO:0000256" key="4">
    <source>
        <dbReference type="ARBA" id="ARBA00022692"/>
    </source>
</evidence>
<organism evidence="9 10">
    <name type="scientific">Phreatobacter aquaticus</name>
    <dbReference type="NCBI Taxonomy" id="2570229"/>
    <lineage>
        <taxon>Bacteria</taxon>
        <taxon>Pseudomonadati</taxon>
        <taxon>Pseudomonadota</taxon>
        <taxon>Alphaproteobacteria</taxon>
        <taxon>Hyphomicrobiales</taxon>
        <taxon>Phreatobacteraceae</taxon>
        <taxon>Phreatobacter</taxon>
    </lineage>
</organism>
<feature type="transmembrane region" description="Helical" evidence="7">
    <location>
        <begin position="143"/>
        <end position="162"/>
    </location>
</feature>
<proteinExistence type="predicted"/>
<keyword evidence="10" id="KW-1185">Reference proteome</keyword>
<sequence length="248" mass="26338">MPVKALISLAEREPIFNIPGVVGVLAGLMIAIHAVREYILSPETDEQVQLAFAFIPARFDGSPAASWGIYPGGTAGDVWTFVTYAFLHADWTHLGVNAVWFVVFGSAVAWRFGVIRTLLLFAVTAAAGALAHLAAFGTQFVPVVGASAAVSGFTAAALRFIFQPGGPLGPMRLPGRMAYEVPSLGLAGMLRHPTIMAMIVVWIVLNVLFGAVSLPIPGAEGQQIAWQAHLGGFLAGLLLFPFFDPVRR</sequence>
<keyword evidence="2" id="KW-1003">Cell membrane</keyword>
<comment type="subcellular location">
    <subcellularLocation>
        <location evidence="1">Membrane</location>
        <topology evidence="1">Multi-pass membrane protein</topology>
    </subcellularLocation>
</comment>
<evidence type="ECO:0000256" key="3">
    <source>
        <dbReference type="ARBA" id="ARBA00022519"/>
    </source>
</evidence>
<gene>
    <name evidence="9" type="ORF">E8L99_20350</name>
</gene>
<feature type="transmembrane region" description="Helical" evidence="7">
    <location>
        <begin position="117"/>
        <end position="137"/>
    </location>
</feature>
<evidence type="ECO:0000313" key="10">
    <source>
        <dbReference type="Proteomes" id="UP000298588"/>
    </source>
</evidence>
<protein>
    <submittedName>
        <fullName evidence="9">Rhomboid family intramembrane serine protease</fullName>
    </submittedName>
</protein>
<dbReference type="Gene3D" id="1.20.1540.10">
    <property type="entry name" value="Rhomboid-like"/>
    <property type="match status" value="1"/>
</dbReference>
<evidence type="ECO:0000256" key="1">
    <source>
        <dbReference type="ARBA" id="ARBA00004141"/>
    </source>
</evidence>
<accession>A0A4D7QQQ1</accession>
<dbReference type="Proteomes" id="UP000298588">
    <property type="component" value="Chromosome"/>
</dbReference>
<dbReference type="GO" id="GO:0006508">
    <property type="term" value="P:proteolysis"/>
    <property type="evidence" value="ECO:0007669"/>
    <property type="project" value="UniProtKB-KW"/>
</dbReference>
<feature type="transmembrane region" description="Helical" evidence="7">
    <location>
        <begin position="195"/>
        <end position="218"/>
    </location>
</feature>
<dbReference type="OrthoDB" id="9797190at2"/>
<dbReference type="InterPro" id="IPR022764">
    <property type="entry name" value="Peptidase_S54_rhomboid_dom"/>
</dbReference>
<dbReference type="PANTHER" id="PTHR43066:SF26">
    <property type="entry name" value="RHOMBOID PROTEASE GLPG"/>
    <property type="match status" value="1"/>
</dbReference>
<evidence type="ECO:0000256" key="2">
    <source>
        <dbReference type="ARBA" id="ARBA00022475"/>
    </source>
</evidence>
<keyword evidence="5 7" id="KW-1133">Transmembrane helix</keyword>
<dbReference type="Pfam" id="PF01694">
    <property type="entry name" value="Rhomboid"/>
    <property type="match status" value="1"/>
</dbReference>
<dbReference type="KEGG" id="paqt:E8L99_20350"/>
<reference evidence="9 10" key="1">
    <citation type="submission" date="2019-04" db="EMBL/GenBank/DDBJ databases">
        <title>Phreatobacter aquaticus sp. nov.</title>
        <authorList>
            <person name="Choi A."/>
            <person name="Baek K."/>
        </authorList>
    </citation>
    <scope>NUCLEOTIDE SEQUENCE [LARGE SCALE GENOMIC DNA]</scope>
    <source>
        <strain evidence="9 10">NMCR1094</strain>
    </source>
</reference>
<keyword evidence="6 7" id="KW-0472">Membrane</keyword>
<evidence type="ECO:0000256" key="6">
    <source>
        <dbReference type="ARBA" id="ARBA00023136"/>
    </source>
</evidence>
<evidence type="ECO:0000259" key="8">
    <source>
        <dbReference type="Pfam" id="PF01694"/>
    </source>
</evidence>
<evidence type="ECO:0000313" key="9">
    <source>
        <dbReference type="EMBL" id="QCK87936.1"/>
    </source>
</evidence>
<feature type="transmembrane region" description="Helical" evidence="7">
    <location>
        <begin position="15"/>
        <end position="35"/>
    </location>
</feature>
<feature type="transmembrane region" description="Helical" evidence="7">
    <location>
        <begin position="224"/>
        <end position="243"/>
    </location>
</feature>
<keyword evidence="9" id="KW-0645">Protease</keyword>
<feature type="transmembrane region" description="Helical" evidence="7">
    <location>
        <begin position="91"/>
        <end position="110"/>
    </location>
</feature>
<keyword evidence="4 7" id="KW-0812">Transmembrane</keyword>
<keyword evidence="3" id="KW-0997">Cell inner membrane</keyword>
<dbReference type="GO" id="GO:0016020">
    <property type="term" value="C:membrane"/>
    <property type="evidence" value="ECO:0007669"/>
    <property type="project" value="UniProtKB-SubCell"/>
</dbReference>
<name>A0A4D7QQQ1_9HYPH</name>
<dbReference type="InterPro" id="IPR035952">
    <property type="entry name" value="Rhomboid-like_sf"/>
</dbReference>
<dbReference type="PANTHER" id="PTHR43066">
    <property type="entry name" value="RHOMBOID-RELATED PROTEIN"/>
    <property type="match status" value="1"/>
</dbReference>
<dbReference type="AlphaFoldDB" id="A0A4D7QQQ1"/>
<evidence type="ECO:0000256" key="7">
    <source>
        <dbReference type="SAM" id="Phobius"/>
    </source>
</evidence>
<evidence type="ECO:0000256" key="5">
    <source>
        <dbReference type="ARBA" id="ARBA00022989"/>
    </source>
</evidence>
<dbReference type="EMBL" id="CP039865">
    <property type="protein sequence ID" value="QCK87936.1"/>
    <property type="molecule type" value="Genomic_DNA"/>
</dbReference>
<feature type="domain" description="Peptidase S54 rhomboid" evidence="8">
    <location>
        <begin position="76"/>
        <end position="239"/>
    </location>
</feature>
<dbReference type="SUPFAM" id="SSF144091">
    <property type="entry name" value="Rhomboid-like"/>
    <property type="match status" value="1"/>
</dbReference>
<dbReference type="GO" id="GO:0004252">
    <property type="term" value="F:serine-type endopeptidase activity"/>
    <property type="evidence" value="ECO:0007669"/>
    <property type="project" value="InterPro"/>
</dbReference>
<keyword evidence="9" id="KW-0378">Hydrolase</keyword>